<dbReference type="EMBL" id="ML978067">
    <property type="protein sequence ID" value="KAF2020130.1"/>
    <property type="molecule type" value="Genomic_DNA"/>
</dbReference>
<accession>A0A6A5Y5T3</accession>
<dbReference type="RefSeq" id="XP_033388469.1">
    <property type="nucleotide sequence ID" value="XM_033521046.1"/>
</dbReference>
<name>A0A6A5Y5T3_9PLEO</name>
<proteinExistence type="predicted"/>
<organism evidence="1 2">
    <name type="scientific">Aaosphaeria arxii CBS 175.79</name>
    <dbReference type="NCBI Taxonomy" id="1450172"/>
    <lineage>
        <taxon>Eukaryota</taxon>
        <taxon>Fungi</taxon>
        <taxon>Dikarya</taxon>
        <taxon>Ascomycota</taxon>
        <taxon>Pezizomycotina</taxon>
        <taxon>Dothideomycetes</taxon>
        <taxon>Pleosporomycetidae</taxon>
        <taxon>Pleosporales</taxon>
        <taxon>Pleosporales incertae sedis</taxon>
        <taxon>Aaosphaeria</taxon>
    </lineage>
</organism>
<sequence length="161" mass="17587">MDHHSPHDESSITCLGKYQYSIRLSEGFRAGNAATLGFDIAGISGPDTNVNIECNVKDCVHRVTRILVSDLEWLTATTILLWSGRKGKSSTRRREPGGPQVSLLGSIVFIRYRYLRMQTGVSSRSSDPIASVAAGATCTLSINPPACPRVNCRSQRFSENT</sequence>
<gene>
    <name evidence="1" type="ORF">BU24DRAFT_133782</name>
</gene>
<keyword evidence="2" id="KW-1185">Reference proteome</keyword>
<evidence type="ECO:0000313" key="2">
    <source>
        <dbReference type="Proteomes" id="UP000799778"/>
    </source>
</evidence>
<dbReference type="AlphaFoldDB" id="A0A6A5Y5T3"/>
<evidence type="ECO:0000313" key="1">
    <source>
        <dbReference type="EMBL" id="KAF2020130.1"/>
    </source>
</evidence>
<protein>
    <submittedName>
        <fullName evidence="1">Uncharacterized protein</fullName>
    </submittedName>
</protein>
<reference evidence="1" key="1">
    <citation type="journal article" date="2020" name="Stud. Mycol.">
        <title>101 Dothideomycetes genomes: a test case for predicting lifestyles and emergence of pathogens.</title>
        <authorList>
            <person name="Haridas S."/>
            <person name="Albert R."/>
            <person name="Binder M."/>
            <person name="Bloem J."/>
            <person name="Labutti K."/>
            <person name="Salamov A."/>
            <person name="Andreopoulos B."/>
            <person name="Baker S."/>
            <person name="Barry K."/>
            <person name="Bills G."/>
            <person name="Bluhm B."/>
            <person name="Cannon C."/>
            <person name="Castanera R."/>
            <person name="Culley D."/>
            <person name="Daum C."/>
            <person name="Ezra D."/>
            <person name="Gonzalez J."/>
            <person name="Henrissat B."/>
            <person name="Kuo A."/>
            <person name="Liang C."/>
            <person name="Lipzen A."/>
            <person name="Lutzoni F."/>
            <person name="Magnuson J."/>
            <person name="Mondo S."/>
            <person name="Nolan M."/>
            <person name="Ohm R."/>
            <person name="Pangilinan J."/>
            <person name="Park H.-J."/>
            <person name="Ramirez L."/>
            <person name="Alfaro M."/>
            <person name="Sun H."/>
            <person name="Tritt A."/>
            <person name="Yoshinaga Y."/>
            <person name="Zwiers L.-H."/>
            <person name="Turgeon B."/>
            <person name="Goodwin S."/>
            <person name="Spatafora J."/>
            <person name="Crous P."/>
            <person name="Grigoriev I."/>
        </authorList>
    </citation>
    <scope>NUCLEOTIDE SEQUENCE</scope>
    <source>
        <strain evidence="1">CBS 175.79</strain>
    </source>
</reference>
<dbReference type="GeneID" id="54278443"/>
<dbReference type="Proteomes" id="UP000799778">
    <property type="component" value="Unassembled WGS sequence"/>
</dbReference>